<dbReference type="Pfam" id="PF12878">
    <property type="entry name" value="SICA_beta"/>
    <property type="match status" value="1"/>
</dbReference>
<feature type="domain" description="Schizont-infected cell agglutination extracellular beta" evidence="2">
    <location>
        <begin position="490"/>
        <end position="640"/>
    </location>
</feature>
<keyword evidence="5" id="KW-1185">Reference proteome</keyword>
<dbReference type="RefSeq" id="XP_019915437.1">
    <property type="nucleotide sequence ID" value="XM_020059634.1"/>
</dbReference>
<evidence type="ECO:0000313" key="4">
    <source>
        <dbReference type="EMBL" id="ANQ08742.1"/>
    </source>
</evidence>
<dbReference type="AlphaFoldDB" id="A0A1B1E128"/>
<evidence type="ECO:0000313" key="5">
    <source>
        <dbReference type="Proteomes" id="UP000092716"/>
    </source>
</evidence>
<dbReference type="InterPro" id="IPR024285">
    <property type="entry name" value="SICA_extracell_b"/>
</dbReference>
<evidence type="ECO:0000259" key="3">
    <source>
        <dbReference type="Pfam" id="PF12887"/>
    </source>
</evidence>
<organism evidence="4 5">
    <name type="scientific">Plasmodium coatneyi</name>
    <dbReference type="NCBI Taxonomy" id="208452"/>
    <lineage>
        <taxon>Eukaryota</taxon>
        <taxon>Sar</taxon>
        <taxon>Alveolata</taxon>
        <taxon>Apicomplexa</taxon>
        <taxon>Aconoidasida</taxon>
        <taxon>Haemosporida</taxon>
        <taxon>Plasmodiidae</taxon>
        <taxon>Plasmodium</taxon>
    </lineage>
</organism>
<name>A0A1B1E128_9APIC</name>
<dbReference type="EMBL" id="CP016248">
    <property type="protein sequence ID" value="ANQ08742.1"/>
    <property type="molecule type" value="Genomic_DNA"/>
</dbReference>
<dbReference type="Proteomes" id="UP000092716">
    <property type="component" value="Chromosome 10"/>
</dbReference>
<reference evidence="5" key="1">
    <citation type="submission" date="2016-06" db="EMBL/GenBank/DDBJ databases">
        <title>First high quality genome sequence of Plasmodium coatneyi using continuous long reads from single molecule, real-time sequencing.</title>
        <authorList>
            <person name="Chien J.-T."/>
            <person name="Pakala S.B."/>
            <person name="Geraldo J.A."/>
            <person name="Lapp S.A."/>
            <person name="Barnwell J.W."/>
            <person name="Kissinger J.C."/>
            <person name="Galinski M.R."/>
            <person name="Humphrey J.C."/>
        </authorList>
    </citation>
    <scope>NUCLEOTIDE SEQUENCE [LARGE SCALE GENOMIC DNA]</scope>
    <source>
        <strain evidence="5">Hackeri</strain>
    </source>
</reference>
<feature type="domain" description="Schizont-infected cell agglutination extracellular alpha" evidence="3">
    <location>
        <begin position="1"/>
        <end position="146"/>
    </location>
</feature>
<dbReference type="VEuPathDB" id="PlasmoDB:PCOAH_00028290"/>
<dbReference type="GeneID" id="30909557"/>
<protein>
    <recommendedName>
        <fullName evidence="6">SICA antigen</fullName>
    </recommendedName>
</protein>
<dbReference type="InterPro" id="IPR024290">
    <property type="entry name" value="SICA_extracell_a"/>
</dbReference>
<proteinExistence type="predicted"/>
<feature type="region of interest" description="Disordered" evidence="1">
    <location>
        <begin position="681"/>
        <end position="791"/>
    </location>
</feature>
<accession>A0A1B1E128</accession>
<evidence type="ECO:0008006" key="6">
    <source>
        <dbReference type="Google" id="ProtNLM"/>
    </source>
</evidence>
<evidence type="ECO:0000259" key="2">
    <source>
        <dbReference type="Pfam" id="PF12878"/>
    </source>
</evidence>
<dbReference type="OrthoDB" id="10680293at2759"/>
<feature type="compositionally biased region" description="Polar residues" evidence="1">
    <location>
        <begin position="781"/>
        <end position="791"/>
    </location>
</feature>
<evidence type="ECO:0000256" key="1">
    <source>
        <dbReference type="SAM" id="MobiDB-lite"/>
    </source>
</evidence>
<dbReference type="Pfam" id="PF12887">
    <property type="entry name" value="SICA_alpha"/>
    <property type="match status" value="1"/>
</dbReference>
<gene>
    <name evidence="4" type="ORF">PCOAH_00028290</name>
</gene>
<dbReference type="KEGG" id="pcot:PCOAH_00028290"/>
<sequence length="791" mass="89375">MEEMFNELIERMSKDHQLVQTMCSELGEGYTVDVVNRKDLCKAMIKILFYINKLKMTDHGKLEVERGNNGEEGIWDYMRCIIGSVTIIQLFGKHCRLREITEYVSGAVGAQRDMLGAVDNYRKCKWVNTESFSVANRMFGKTVQEWIEKNESKKGIKGAKEIVRKAKCDKHVKVNIVEEKGESERKMGVVGVLRKTNDNELKKMVENEGGMEKDKVNQMLDGMKNLNCSQLEQKIKEQFRGAWELGEDDNINEWFTKFSNQPTDSESEYYDFKLFGYLSSVCDSDAQGQGRLKSVQDKEFCRVMVKNLMMANKNKRPCEEDKEQSNNCQWKCISKCDLLNAWLLYVGLRCNRMEVIKYAFEAFDALDIMLKNSGYNNECRYGKFSGLYRGKHDMVNLLSEFIRRNDKRNKLSEIHDKNWCKGGKTTNFDPLKVSLRGRGSGNQGGDERLGEFVEKVEKLKEEIQKIQQSPPSKPGGAVNTCSNGKSKLQTRLDKVTSTWKNNRPGTGMDKYWNNDIKSILKDLSNAMNSTGTADDNLCKDIGQKTNGTSTEEQNKKACTYIVRGLKHIYNIPTDLTDTNDRDNREFKSTIACALLNAYMKELLRGNCITKEAVEYAFTIKRRSYGKGCPEGVCKECHREECTDYTVEHENLWNKVKTTVDGKDGIVAQTITAINDICTQNTQAKTQQEPGSKSAPPPKKPGNKSVQCGKAATYRKSDDRSSILISGAEPNPENCNDFIPPSITNTEDEEHIQEILSSIPGVQVEDAPSGASDKDTKEVTAVTGTGTPGNNI</sequence>